<dbReference type="InterPro" id="IPR036388">
    <property type="entry name" value="WH-like_DNA-bd_sf"/>
</dbReference>
<gene>
    <name evidence="5" type="ORF">EV686_11118</name>
</gene>
<dbReference type="PANTHER" id="PTHR44688:SF16">
    <property type="entry name" value="DNA-BINDING TRANSCRIPTIONAL ACTIVATOR DEVR_DOSR"/>
    <property type="match status" value="1"/>
</dbReference>
<dbReference type="CDD" id="cd06170">
    <property type="entry name" value="LuxR_C_like"/>
    <property type="match status" value="1"/>
</dbReference>
<dbReference type="AlphaFoldDB" id="A0A4R3UPH9"/>
<dbReference type="Gene3D" id="1.10.10.10">
    <property type="entry name" value="Winged helix-like DNA-binding domain superfamily/Winged helix DNA-binding domain"/>
    <property type="match status" value="1"/>
</dbReference>
<feature type="domain" description="HTH luxR-type" evidence="4">
    <location>
        <begin position="17"/>
        <end position="82"/>
    </location>
</feature>
<dbReference type="InterPro" id="IPR016032">
    <property type="entry name" value="Sig_transdc_resp-reg_C-effctor"/>
</dbReference>
<evidence type="ECO:0000313" key="5">
    <source>
        <dbReference type="EMBL" id="TCU93666.1"/>
    </source>
</evidence>
<accession>A0A4R3UPH9</accession>
<keyword evidence="2" id="KW-0238">DNA-binding</keyword>
<organism evidence="5 6">
    <name type="scientific">Paracandidimonas soli</name>
    <dbReference type="NCBI Taxonomy" id="1917182"/>
    <lineage>
        <taxon>Bacteria</taxon>
        <taxon>Pseudomonadati</taxon>
        <taxon>Pseudomonadota</taxon>
        <taxon>Betaproteobacteria</taxon>
        <taxon>Burkholderiales</taxon>
        <taxon>Alcaligenaceae</taxon>
        <taxon>Paracandidimonas</taxon>
    </lineage>
</organism>
<dbReference type="Proteomes" id="UP000294692">
    <property type="component" value="Unassembled WGS sequence"/>
</dbReference>
<keyword evidence="1" id="KW-0805">Transcription regulation</keyword>
<comment type="caution">
    <text evidence="5">The sequence shown here is derived from an EMBL/GenBank/DDBJ whole genome shotgun (WGS) entry which is preliminary data.</text>
</comment>
<dbReference type="PROSITE" id="PS00622">
    <property type="entry name" value="HTH_LUXR_1"/>
    <property type="match status" value="1"/>
</dbReference>
<keyword evidence="6" id="KW-1185">Reference proteome</keyword>
<evidence type="ECO:0000256" key="3">
    <source>
        <dbReference type="ARBA" id="ARBA00023163"/>
    </source>
</evidence>
<dbReference type="Pfam" id="PF00196">
    <property type="entry name" value="GerE"/>
    <property type="match status" value="1"/>
</dbReference>
<proteinExistence type="predicted"/>
<evidence type="ECO:0000313" key="6">
    <source>
        <dbReference type="Proteomes" id="UP000294692"/>
    </source>
</evidence>
<dbReference type="InterPro" id="IPR000792">
    <property type="entry name" value="Tscrpt_reg_LuxR_C"/>
</dbReference>
<sequence length="102" mass="10964">MDLRIRSVILSHSYTAITLMKNPLSSREQLCLHWAAQGKTSWEIGAILGLAESTINFHMANICRKLGVTRRQAAITIAAQTGFLAPPARTGASGTKLRSSAG</sequence>
<evidence type="ECO:0000259" key="4">
    <source>
        <dbReference type="PROSITE" id="PS50043"/>
    </source>
</evidence>
<dbReference type="PROSITE" id="PS50043">
    <property type="entry name" value="HTH_LUXR_2"/>
    <property type="match status" value="1"/>
</dbReference>
<dbReference type="PANTHER" id="PTHR44688">
    <property type="entry name" value="DNA-BINDING TRANSCRIPTIONAL ACTIVATOR DEVR_DOSR"/>
    <property type="match status" value="1"/>
</dbReference>
<dbReference type="SMART" id="SM00421">
    <property type="entry name" value="HTH_LUXR"/>
    <property type="match status" value="1"/>
</dbReference>
<dbReference type="GO" id="GO:0006355">
    <property type="term" value="P:regulation of DNA-templated transcription"/>
    <property type="evidence" value="ECO:0007669"/>
    <property type="project" value="InterPro"/>
</dbReference>
<dbReference type="SUPFAM" id="SSF46894">
    <property type="entry name" value="C-terminal effector domain of the bipartite response regulators"/>
    <property type="match status" value="1"/>
</dbReference>
<keyword evidence="3" id="KW-0804">Transcription</keyword>
<dbReference type="GO" id="GO:0003677">
    <property type="term" value="F:DNA binding"/>
    <property type="evidence" value="ECO:0007669"/>
    <property type="project" value="UniProtKB-KW"/>
</dbReference>
<dbReference type="PRINTS" id="PR00038">
    <property type="entry name" value="HTHLUXR"/>
</dbReference>
<evidence type="ECO:0000256" key="2">
    <source>
        <dbReference type="ARBA" id="ARBA00023125"/>
    </source>
</evidence>
<dbReference type="EMBL" id="SMBX01000011">
    <property type="protein sequence ID" value="TCU93666.1"/>
    <property type="molecule type" value="Genomic_DNA"/>
</dbReference>
<evidence type="ECO:0000256" key="1">
    <source>
        <dbReference type="ARBA" id="ARBA00023015"/>
    </source>
</evidence>
<protein>
    <submittedName>
        <fullName evidence="5">Regulatory LuxR family protein</fullName>
    </submittedName>
</protein>
<reference evidence="5 6" key="1">
    <citation type="submission" date="2019-03" db="EMBL/GenBank/DDBJ databases">
        <title>Genomic Encyclopedia of Type Strains, Phase IV (KMG-IV): sequencing the most valuable type-strain genomes for metagenomic binning, comparative biology and taxonomic classification.</title>
        <authorList>
            <person name="Goeker M."/>
        </authorList>
    </citation>
    <scope>NUCLEOTIDE SEQUENCE [LARGE SCALE GENOMIC DNA]</scope>
    <source>
        <strain evidence="5 6">DSM 100048</strain>
    </source>
</reference>
<name>A0A4R3UPH9_9BURK</name>